<evidence type="ECO:0000256" key="5">
    <source>
        <dbReference type="ARBA" id="ARBA00023136"/>
    </source>
</evidence>
<keyword evidence="3 6" id="KW-0812">Transmembrane</keyword>
<gene>
    <name evidence="7" type="ORF">VB248_18830</name>
</gene>
<feature type="transmembrane region" description="Helical" evidence="6">
    <location>
        <begin position="374"/>
        <end position="392"/>
    </location>
</feature>
<feature type="transmembrane region" description="Helical" evidence="6">
    <location>
        <begin position="398"/>
        <end position="417"/>
    </location>
</feature>
<organism evidence="7 8">
    <name type="scientific">Arcicella rigui</name>
    <dbReference type="NCBI Taxonomy" id="797020"/>
    <lineage>
        <taxon>Bacteria</taxon>
        <taxon>Pseudomonadati</taxon>
        <taxon>Bacteroidota</taxon>
        <taxon>Cytophagia</taxon>
        <taxon>Cytophagales</taxon>
        <taxon>Flectobacillaceae</taxon>
        <taxon>Arcicella</taxon>
    </lineage>
</organism>
<sequence>MNIQGIISQLKNKHFLSLVGNASMSVLAMVTIGILLRNMTSVDIGYWFFFQTSFSLIDTFRVGFLQTAMIKFYSGTEGEKADAILGSVWFLSLLITGILIGLNILAAFAIPFIDNFGMETVIKWFGITFLFTLPSAVSAWILQSDQRFDSLLLIRVVSQGAFILMVLVAIFFTTLDLNLVLLINAVSSATVSLFCIYQGWARVKTFTKRTKAWILELFHFGKYSVGTSISTNLLRSSDTFVIMFVLGAAGPAAVTMYSMPMRLMEVIEIPLRSFLSTAMPSMSAAFNRGNKQEVVSIMQKYAGTLTLALVPVSFVAIILADFAIVILGGSQYSGSHAVSVYRIFMSFAMFYPLDRFLGVTLDIIHQPKFNFYKVLVMLVTNVTFDFIGIYFFHNINGVALGSLFTFLSGAIFGYYWLRKYLDFTFMGFFTVGVREIQVFLKEKLGFNISSPKP</sequence>
<feature type="transmembrane region" description="Helical" evidence="6">
    <location>
        <begin position="15"/>
        <end position="38"/>
    </location>
</feature>
<evidence type="ECO:0000256" key="3">
    <source>
        <dbReference type="ARBA" id="ARBA00022692"/>
    </source>
</evidence>
<keyword evidence="4 6" id="KW-1133">Transmembrane helix</keyword>
<name>A0ABU5QED5_9BACT</name>
<protein>
    <submittedName>
        <fullName evidence="7">Oligosaccharide flippase family protein</fullName>
    </submittedName>
</protein>
<dbReference type="PANTHER" id="PTHR30250:SF11">
    <property type="entry name" value="O-ANTIGEN TRANSPORTER-RELATED"/>
    <property type="match status" value="1"/>
</dbReference>
<feature type="transmembrane region" description="Helical" evidence="6">
    <location>
        <begin position="334"/>
        <end position="353"/>
    </location>
</feature>
<dbReference type="PANTHER" id="PTHR30250">
    <property type="entry name" value="PST FAMILY PREDICTED COLANIC ACID TRANSPORTER"/>
    <property type="match status" value="1"/>
</dbReference>
<dbReference type="EMBL" id="JAYFUM010000025">
    <property type="protein sequence ID" value="MEA5141215.1"/>
    <property type="molecule type" value="Genomic_DNA"/>
</dbReference>
<comment type="caution">
    <text evidence="7">The sequence shown here is derived from an EMBL/GenBank/DDBJ whole genome shotgun (WGS) entry which is preliminary data.</text>
</comment>
<accession>A0ABU5QED5</accession>
<proteinExistence type="predicted"/>
<dbReference type="RefSeq" id="WP_323298372.1">
    <property type="nucleotide sequence ID" value="NZ_JAYFUM010000025.1"/>
</dbReference>
<dbReference type="InterPro" id="IPR050833">
    <property type="entry name" value="Poly_Biosynth_Transport"/>
</dbReference>
<dbReference type="Pfam" id="PF13440">
    <property type="entry name" value="Polysacc_synt_3"/>
    <property type="match status" value="1"/>
</dbReference>
<reference evidence="7 8" key="1">
    <citation type="submission" date="2023-12" db="EMBL/GenBank/DDBJ databases">
        <title>Novel species of the genus Arcicella isolated from rivers.</title>
        <authorList>
            <person name="Lu H."/>
        </authorList>
    </citation>
    <scope>NUCLEOTIDE SEQUENCE [LARGE SCALE GENOMIC DNA]</scope>
    <source>
        <strain evidence="7 8">KCTC 23307</strain>
    </source>
</reference>
<keyword evidence="5 6" id="KW-0472">Membrane</keyword>
<feature type="transmembrane region" description="Helical" evidence="6">
    <location>
        <begin position="153"/>
        <end position="173"/>
    </location>
</feature>
<evidence type="ECO:0000256" key="6">
    <source>
        <dbReference type="SAM" id="Phobius"/>
    </source>
</evidence>
<feature type="transmembrane region" description="Helical" evidence="6">
    <location>
        <begin position="122"/>
        <end position="141"/>
    </location>
</feature>
<keyword evidence="2" id="KW-1003">Cell membrane</keyword>
<feature type="transmembrane region" description="Helical" evidence="6">
    <location>
        <begin position="179"/>
        <end position="200"/>
    </location>
</feature>
<evidence type="ECO:0000313" key="8">
    <source>
        <dbReference type="Proteomes" id="UP001302949"/>
    </source>
</evidence>
<feature type="transmembrane region" description="Helical" evidence="6">
    <location>
        <begin position="84"/>
        <end position="110"/>
    </location>
</feature>
<dbReference type="Proteomes" id="UP001302949">
    <property type="component" value="Unassembled WGS sequence"/>
</dbReference>
<evidence type="ECO:0000313" key="7">
    <source>
        <dbReference type="EMBL" id="MEA5141215.1"/>
    </source>
</evidence>
<feature type="transmembrane region" description="Helical" evidence="6">
    <location>
        <begin position="305"/>
        <end position="328"/>
    </location>
</feature>
<keyword evidence="8" id="KW-1185">Reference proteome</keyword>
<evidence type="ECO:0000256" key="1">
    <source>
        <dbReference type="ARBA" id="ARBA00004651"/>
    </source>
</evidence>
<comment type="subcellular location">
    <subcellularLocation>
        <location evidence="1">Cell membrane</location>
        <topology evidence="1">Multi-pass membrane protein</topology>
    </subcellularLocation>
</comment>
<evidence type="ECO:0000256" key="2">
    <source>
        <dbReference type="ARBA" id="ARBA00022475"/>
    </source>
</evidence>
<feature type="transmembrane region" description="Helical" evidence="6">
    <location>
        <begin position="44"/>
        <end position="64"/>
    </location>
</feature>
<evidence type="ECO:0000256" key="4">
    <source>
        <dbReference type="ARBA" id="ARBA00022989"/>
    </source>
</evidence>